<dbReference type="KEGG" id="egr:104422392"/>
<evidence type="ECO:0000313" key="1">
    <source>
        <dbReference type="EMBL" id="KCW52529.1"/>
    </source>
</evidence>
<proteinExistence type="predicted"/>
<evidence type="ECO:0008006" key="2">
    <source>
        <dbReference type="Google" id="ProtNLM"/>
    </source>
</evidence>
<protein>
    <recommendedName>
        <fullName evidence="2">ABC transporter domain-containing protein</fullName>
    </recommendedName>
</protein>
<dbReference type="EMBL" id="KK198762">
    <property type="protein sequence ID" value="KCW52529.1"/>
    <property type="molecule type" value="Genomic_DNA"/>
</dbReference>
<dbReference type="SUPFAM" id="SSF52540">
    <property type="entry name" value="P-loop containing nucleoside triphosphate hydrolases"/>
    <property type="match status" value="1"/>
</dbReference>
<dbReference type="Gene3D" id="3.40.50.300">
    <property type="entry name" value="P-loop containing nucleotide triphosphate hydrolases"/>
    <property type="match status" value="1"/>
</dbReference>
<dbReference type="Gramene" id="KCW52529">
    <property type="protein sequence ID" value="KCW52529"/>
    <property type="gene ID" value="EUGRSUZ_J01917"/>
</dbReference>
<dbReference type="InParanoid" id="A0A059AFL6"/>
<name>A0A059AFL6_EUCGR</name>
<organism evidence="1">
    <name type="scientific">Eucalyptus grandis</name>
    <name type="common">Flooded gum</name>
    <dbReference type="NCBI Taxonomy" id="71139"/>
    <lineage>
        <taxon>Eukaryota</taxon>
        <taxon>Viridiplantae</taxon>
        <taxon>Streptophyta</taxon>
        <taxon>Embryophyta</taxon>
        <taxon>Tracheophyta</taxon>
        <taxon>Spermatophyta</taxon>
        <taxon>Magnoliopsida</taxon>
        <taxon>eudicotyledons</taxon>
        <taxon>Gunneridae</taxon>
        <taxon>Pentapetalae</taxon>
        <taxon>rosids</taxon>
        <taxon>malvids</taxon>
        <taxon>Myrtales</taxon>
        <taxon>Myrtaceae</taxon>
        <taxon>Myrtoideae</taxon>
        <taxon>Eucalypteae</taxon>
        <taxon>Eucalyptus</taxon>
    </lineage>
</organism>
<dbReference type="AlphaFoldDB" id="A0A059AFL6"/>
<gene>
    <name evidence="1" type="ORF">EUGRSUZ_J01917</name>
</gene>
<sequence>MLRHALFGPPGSSDLSTERREQLAIAVEPVANPSFIFMDEPTSGLDGQAAAIVMRTALTLLTLEEFVLFTSRVLTYLKHLMSCLCIIYGGKPGTNSRIPIDYFQREYPLKESYQLHSNRPMQ</sequence>
<dbReference type="PANTHER" id="PTHR48040:SF13">
    <property type="entry name" value="ABC TRANSPORTER G FAMILY MEMBER 31"/>
    <property type="match status" value="1"/>
</dbReference>
<dbReference type="InterPro" id="IPR027417">
    <property type="entry name" value="P-loop_NTPase"/>
</dbReference>
<dbReference type="OrthoDB" id="1435524at2759"/>
<dbReference type="eggNOG" id="KOG0065">
    <property type="taxonomic scope" value="Eukaryota"/>
</dbReference>
<dbReference type="PANTHER" id="PTHR48040">
    <property type="entry name" value="PLEIOTROPIC DRUG RESISTANCE PROTEIN 1-LIKE ISOFORM X1"/>
    <property type="match status" value="1"/>
</dbReference>
<accession>A0A059AFL6</accession>
<reference evidence="1" key="1">
    <citation type="submission" date="2013-07" db="EMBL/GenBank/DDBJ databases">
        <title>The genome of Eucalyptus grandis.</title>
        <authorList>
            <person name="Schmutz J."/>
            <person name="Hayes R."/>
            <person name="Myburg A."/>
            <person name="Tuskan G."/>
            <person name="Grattapaglia D."/>
            <person name="Rokhsar D.S."/>
        </authorList>
    </citation>
    <scope>NUCLEOTIDE SEQUENCE</scope>
    <source>
        <tissue evidence="1">Leaf extractions</tissue>
    </source>
</reference>